<protein>
    <submittedName>
        <fullName evidence="3">Small-conductance mechanosensitive channel</fullName>
    </submittedName>
</protein>
<feature type="transmembrane region" description="Helical" evidence="1">
    <location>
        <begin position="229"/>
        <end position="256"/>
    </location>
</feature>
<feature type="transmembrane region" description="Helical" evidence="1">
    <location>
        <begin position="353"/>
        <end position="379"/>
    </location>
</feature>
<dbReference type="EMBL" id="JACHXP010000008">
    <property type="protein sequence ID" value="MBB3190694.1"/>
    <property type="molecule type" value="Genomic_DNA"/>
</dbReference>
<dbReference type="InterPro" id="IPR006685">
    <property type="entry name" value="MscS_channel_2nd"/>
</dbReference>
<sequence length="549" mass="62331">MILLAVTLVFSCMCVAQDEEGTWFSVSSLNTGLGKAPEEVQRLTPREAVRSFFELTEQNDFDTAAHLLNLSDLPAAEQAKRGRELARQLASVLQRGEWVNVSALPARRDAMIKDQSGQHPRAGEERRNLKLASLEARGQLHDVRLARYKVGEQQPVWLFTPETLSVVPELYEAFGPSWLEQYIPERFKTSFGMLRMWEWVAIPVFLMAIGLLGFGVYRLADMMARWLPAGLYSIFAGRVGVPLAFLMMSLVAQLLLGYVVSFSGAATTLFRILLAIIMAWGVGLIALRFVDVILLKVTSRLVGDIDDTRHRDERQLLTSLYALRRTIILVTIVIAAVYVLGKLNIFESLGMTLLASASVLTVLVGIAGQAVLGNILASFQVSLAKPVRIGDSVLFEDQWCYVEGIFYTFIRLRTWDERRLIVPVKYFISKPFENWSAKNAKMYRRIILRLHLSADVQCLRETFKAFAEEEEGVIEYDKLLCYVTDQTAEAQEISFYLMTSDPMAGWMAEMNLRERLLAFIRAQHPEWWPREVMVISHRDVTRRHEPGQP</sequence>
<dbReference type="GO" id="GO:0016020">
    <property type="term" value="C:membrane"/>
    <property type="evidence" value="ECO:0007669"/>
    <property type="project" value="InterPro"/>
</dbReference>
<feature type="transmembrane region" description="Helical" evidence="1">
    <location>
        <begin position="268"/>
        <end position="290"/>
    </location>
</feature>
<evidence type="ECO:0000313" key="4">
    <source>
        <dbReference type="Proteomes" id="UP000547614"/>
    </source>
</evidence>
<feature type="domain" description="Mechanosensitive ion channel MscS" evidence="2">
    <location>
        <begin position="371"/>
        <end position="436"/>
    </location>
</feature>
<dbReference type="AlphaFoldDB" id="A0A839VDG0"/>
<dbReference type="Gene3D" id="1.10.287.1260">
    <property type="match status" value="1"/>
</dbReference>
<evidence type="ECO:0000313" key="3">
    <source>
        <dbReference type="EMBL" id="MBB3190694.1"/>
    </source>
</evidence>
<evidence type="ECO:0000259" key="2">
    <source>
        <dbReference type="Pfam" id="PF00924"/>
    </source>
</evidence>
<dbReference type="PANTHER" id="PTHR30566">
    <property type="entry name" value="YNAI-RELATED MECHANOSENSITIVE ION CHANNEL"/>
    <property type="match status" value="1"/>
</dbReference>
<dbReference type="PANTHER" id="PTHR30566:SF25">
    <property type="entry name" value="INNER MEMBRANE PROTEIN"/>
    <property type="match status" value="1"/>
</dbReference>
<name>A0A839VDG0_9GAMM</name>
<organism evidence="3 4">
    <name type="scientific">Halomonas cerina</name>
    <dbReference type="NCBI Taxonomy" id="447424"/>
    <lineage>
        <taxon>Bacteria</taxon>
        <taxon>Pseudomonadati</taxon>
        <taxon>Pseudomonadota</taxon>
        <taxon>Gammaproteobacteria</taxon>
        <taxon>Oceanospirillales</taxon>
        <taxon>Halomonadaceae</taxon>
        <taxon>Halomonas</taxon>
    </lineage>
</organism>
<accession>A0A839VDG0</accession>
<evidence type="ECO:0000256" key="1">
    <source>
        <dbReference type="SAM" id="Phobius"/>
    </source>
</evidence>
<dbReference type="GO" id="GO:0008381">
    <property type="term" value="F:mechanosensitive monoatomic ion channel activity"/>
    <property type="evidence" value="ECO:0007669"/>
    <property type="project" value="UniProtKB-ARBA"/>
</dbReference>
<gene>
    <name evidence="3" type="ORF">FHR94_001928</name>
</gene>
<keyword evidence="1" id="KW-0812">Transmembrane</keyword>
<feature type="transmembrane region" description="Helical" evidence="1">
    <location>
        <begin position="196"/>
        <end position="217"/>
    </location>
</feature>
<keyword evidence="1" id="KW-0472">Membrane</keyword>
<keyword evidence="4" id="KW-1185">Reference proteome</keyword>
<feature type="transmembrane region" description="Helical" evidence="1">
    <location>
        <begin position="321"/>
        <end position="341"/>
    </location>
</feature>
<comment type="caution">
    <text evidence="3">The sequence shown here is derived from an EMBL/GenBank/DDBJ whole genome shotgun (WGS) entry which is preliminary data.</text>
</comment>
<dbReference type="Pfam" id="PF00924">
    <property type="entry name" value="MS_channel_2nd"/>
    <property type="match status" value="1"/>
</dbReference>
<reference evidence="3 4" key="1">
    <citation type="submission" date="2020-08" db="EMBL/GenBank/DDBJ databases">
        <title>Genomic Encyclopedia of Type Strains, Phase III (KMG-III): the genomes of soil and plant-associated and newly described type strains.</title>
        <authorList>
            <person name="Whitman W."/>
        </authorList>
    </citation>
    <scope>NUCLEOTIDE SEQUENCE [LARGE SCALE GENOMIC DNA]</scope>
    <source>
        <strain evidence="3 4">CECT 7282</strain>
    </source>
</reference>
<dbReference type="Proteomes" id="UP000547614">
    <property type="component" value="Unassembled WGS sequence"/>
</dbReference>
<proteinExistence type="predicted"/>
<keyword evidence="1" id="KW-1133">Transmembrane helix</keyword>
<dbReference type="SUPFAM" id="SSF50182">
    <property type="entry name" value="Sm-like ribonucleoproteins"/>
    <property type="match status" value="1"/>
</dbReference>
<dbReference type="InterPro" id="IPR010920">
    <property type="entry name" value="LSM_dom_sf"/>
</dbReference>